<dbReference type="InterPro" id="IPR050401">
    <property type="entry name" value="Cyclic_nucleotide_synthase"/>
</dbReference>
<evidence type="ECO:0000256" key="3">
    <source>
        <dbReference type="ARBA" id="ARBA00012202"/>
    </source>
</evidence>
<organism evidence="15 16">
    <name type="scientific">Hypsibius exemplaris</name>
    <name type="common">Freshwater tardigrade</name>
    <dbReference type="NCBI Taxonomy" id="2072580"/>
    <lineage>
        <taxon>Eukaryota</taxon>
        <taxon>Metazoa</taxon>
        <taxon>Ecdysozoa</taxon>
        <taxon>Tardigrada</taxon>
        <taxon>Eutardigrada</taxon>
        <taxon>Parachela</taxon>
        <taxon>Hypsibioidea</taxon>
        <taxon>Hypsibiidae</taxon>
        <taxon>Hypsibius</taxon>
    </lineage>
</organism>
<dbReference type="GO" id="GO:0035556">
    <property type="term" value="P:intracellular signal transduction"/>
    <property type="evidence" value="ECO:0007669"/>
    <property type="project" value="InterPro"/>
</dbReference>
<dbReference type="GO" id="GO:0005524">
    <property type="term" value="F:ATP binding"/>
    <property type="evidence" value="ECO:0007669"/>
    <property type="project" value="InterPro"/>
</dbReference>
<evidence type="ECO:0000256" key="12">
    <source>
        <dbReference type="SAM" id="SignalP"/>
    </source>
</evidence>
<dbReference type="Pfam" id="PF07714">
    <property type="entry name" value="PK_Tyr_Ser-Thr"/>
    <property type="match status" value="1"/>
</dbReference>
<feature type="chain" id="PRO_5013139562" description="guanylate cyclase" evidence="12">
    <location>
        <begin position="17"/>
        <end position="895"/>
    </location>
</feature>
<dbReference type="OrthoDB" id="60033at2759"/>
<evidence type="ECO:0000256" key="2">
    <source>
        <dbReference type="ARBA" id="ARBA00004167"/>
    </source>
</evidence>
<keyword evidence="5" id="KW-0547">Nucleotide-binding</keyword>
<dbReference type="PANTHER" id="PTHR11920">
    <property type="entry name" value="GUANYLYL CYCLASE"/>
    <property type="match status" value="1"/>
</dbReference>
<evidence type="ECO:0000259" key="13">
    <source>
        <dbReference type="PROSITE" id="PS50011"/>
    </source>
</evidence>
<dbReference type="InterPro" id="IPR011009">
    <property type="entry name" value="Kinase-like_dom_sf"/>
</dbReference>
<comment type="subcellular location">
    <subcellularLocation>
        <location evidence="2">Membrane</location>
        <topology evidence="2">Single-pass membrane protein</topology>
    </subcellularLocation>
</comment>
<keyword evidence="12" id="KW-0732">Signal</keyword>
<gene>
    <name evidence="15" type="ORF">BV898_12840</name>
</gene>
<evidence type="ECO:0000313" key="16">
    <source>
        <dbReference type="Proteomes" id="UP000192578"/>
    </source>
</evidence>
<dbReference type="CDD" id="cd07302">
    <property type="entry name" value="CHD"/>
    <property type="match status" value="1"/>
</dbReference>
<comment type="caution">
    <text evidence="15">The sequence shown here is derived from an EMBL/GenBank/DDBJ whole genome shotgun (WGS) entry which is preliminary data.</text>
</comment>
<keyword evidence="4 11" id="KW-0812">Transmembrane</keyword>
<name>A0A1W0WCJ7_HYPEX</name>
<dbReference type="GO" id="GO:0004672">
    <property type="term" value="F:protein kinase activity"/>
    <property type="evidence" value="ECO:0007669"/>
    <property type="project" value="InterPro"/>
</dbReference>
<dbReference type="Gene3D" id="3.40.50.2300">
    <property type="match status" value="1"/>
</dbReference>
<evidence type="ECO:0000256" key="4">
    <source>
        <dbReference type="ARBA" id="ARBA00022692"/>
    </source>
</evidence>
<dbReference type="AlphaFoldDB" id="A0A1W0WCJ7"/>
<evidence type="ECO:0000256" key="7">
    <source>
        <dbReference type="ARBA" id="ARBA00023136"/>
    </source>
</evidence>
<dbReference type="InterPro" id="IPR001054">
    <property type="entry name" value="A/G_cyclase"/>
</dbReference>
<keyword evidence="9" id="KW-0456">Lyase</keyword>
<protein>
    <recommendedName>
        <fullName evidence="3">guanylate cyclase</fullName>
        <ecNumber evidence="3">4.6.1.2</ecNumber>
    </recommendedName>
</protein>
<evidence type="ECO:0000256" key="1">
    <source>
        <dbReference type="ARBA" id="ARBA00001436"/>
    </source>
</evidence>
<evidence type="ECO:0000256" key="10">
    <source>
        <dbReference type="ARBA" id="ARBA00023293"/>
    </source>
</evidence>
<feature type="signal peptide" evidence="12">
    <location>
        <begin position="1"/>
        <end position="16"/>
    </location>
</feature>
<feature type="domain" description="Guanylate cyclase" evidence="14">
    <location>
        <begin position="715"/>
        <end position="841"/>
    </location>
</feature>
<dbReference type="SUPFAM" id="SSF55073">
    <property type="entry name" value="Nucleotide cyclase"/>
    <property type="match status" value="1"/>
</dbReference>
<dbReference type="EC" id="4.6.1.2" evidence="3"/>
<keyword evidence="8" id="KW-0325">Glycoprotein</keyword>
<dbReference type="GO" id="GO:0004016">
    <property type="term" value="F:adenylate cyclase activity"/>
    <property type="evidence" value="ECO:0007669"/>
    <property type="project" value="TreeGrafter"/>
</dbReference>
<reference evidence="16" key="1">
    <citation type="submission" date="2017-01" db="EMBL/GenBank/DDBJ databases">
        <title>Comparative genomics of anhydrobiosis in the tardigrade Hypsibius dujardini.</title>
        <authorList>
            <person name="Yoshida Y."/>
            <person name="Koutsovoulos G."/>
            <person name="Laetsch D."/>
            <person name="Stevens L."/>
            <person name="Kumar S."/>
            <person name="Horikawa D."/>
            <person name="Ishino K."/>
            <person name="Komine S."/>
            <person name="Tomita M."/>
            <person name="Blaxter M."/>
            <person name="Arakawa K."/>
        </authorList>
    </citation>
    <scope>NUCLEOTIDE SEQUENCE [LARGE SCALE GENOMIC DNA]</scope>
    <source>
        <strain evidence="16">Z151</strain>
    </source>
</reference>
<sequence>MLFLLLEWDVLLFTNGWVPPAVYNHIATPTSLGMAGSIEDSGSALLELLRFFKWFHTTILMEFSNGSIIYDQIYNAILSLLARYRKYDVLSIERIQYSTKDEQSQKIALQRASDRSRGSYVFIVMQPTQQTVYGPSSLFSLPNAEDRDIFRSVLYLTTFAPEGHAAGDVNTLLANRSMTLYGTKAEKGIQPLDLYPIRETYNSVSLFAALVNQSLNQDKNRTLTDVEICSGKRLKSLVVNRTFDFPSGSVFIDANGYRHIDLILLTFNSASSSHQRAARYNSLQQTYILDKNVTIEWVGPAVPLDVPACGFSGLEGRCSDQGSTSAVTAGVATVTGSAVVFLTFSIILIRRLKSHHQTLEKRPWFAVADDVESRLDPITGESRKLFLRGETVLMENCGRWIFRGRDVWISNVKLSASTTDFTDQRIVTIFDMVHSCHQNNVNAFLGLITVPSNISVLLLEAFGDKGSLRDLLNDKLVSREFQKSFVQDLIEGLHFIHTSKFRKHGRLTSLCCIIDKHFVLKISKLGHEHLREIFGMNSVNQQVTPHETWKNVMWTAPELVASKADETDSHSDIYALGIILFETFTSLNLSETISLLSEKVPSSNLSSELVPDSVLQWIVKCCDMEPVHRPSIGVVQEELFATLQIREQDNLMSRTMQCLEMYASNLEDKVGERTQDLLEQRRLCDLLLEEMLPRVIVERLRANKDVTPKMFEMVTLFFSDIDGFGDFALANSPYDVIAFLNQVYSTLDVLIGKFDVYKVETINDSYVVASGLPIPNGTAHARAIAFMGLSFLKAYSESDFHGVTRLRVGIHSGPVAAGVVGTRTPRYCLFGDTMNTASRMESHGEPSRIHVSSRTADFLKTESQLLLTPRGKITVKGKGEMETFWLESRQSTVVC</sequence>
<dbReference type="InterPro" id="IPR001245">
    <property type="entry name" value="Ser-Thr/Tyr_kinase_cat_dom"/>
</dbReference>
<dbReference type="FunFam" id="3.30.70.1230:FF:000030">
    <property type="entry name" value="Si:ch211-215j19.12"/>
    <property type="match status" value="1"/>
</dbReference>
<feature type="domain" description="Protein kinase" evidence="13">
    <location>
        <begin position="380"/>
        <end position="641"/>
    </location>
</feature>
<evidence type="ECO:0000256" key="9">
    <source>
        <dbReference type="ARBA" id="ARBA00023239"/>
    </source>
</evidence>
<dbReference type="Gene3D" id="3.30.70.1230">
    <property type="entry name" value="Nucleotide cyclase"/>
    <property type="match status" value="1"/>
</dbReference>
<feature type="transmembrane region" description="Helical" evidence="11">
    <location>
        <begin position="327"/>
        <end position="349"/>
    </location>
</feature>
<dbReference type="GO" id="GO:0005886">
    <property type="term" value="C:plasma membrane"/>
    <property type="evidence" value="ECO:0007669"/>
    <property type="project" value="TreeGrafter"/>
</dbReference>
<proteinExistence type="predicted"/>
<dbReference type="EMBL" id="MTYJ01000134">
    <property type="protein sequence ID" value="OQV12919.1"/>
    <property type="molecule type" value="Genomic_DNA"/>
</dbReference>
<keyword evidence="16" id="KW-1185">Reference proteome</keyword>
<dbReference type="GO" id="GO:0007168">
    <property type="term" value="P:receptor guanylyl cyclase signaling pathway"/>
    <property type="evidence" value="ECO:0007669"/>
    <property type="project" value="TreeGrafter"/>
</dbReference>
<dbReference type="InterPro" id="IPR029787">
    <property type="entry name" value="Nucleotide_cyclase"/>
</dbReference>
<keyword evidence="7 11" id="KW-0472">Membrane</keyword>
<dbReference type="Gene3D" id="1.10.510.10">
    <property type="entry name" value="Transferase(Phosphotransferase) domain 1"/>
    <property type="match status" value="1"/>
</dbReference>
<dbReference type="PROSITE" id="PS50125">
    <property type="entry name" value="GUANYLATE_CYCLASE_2"/>
    <property type="match status" value="1"/>
</dbReference>
<dbReference type="SUPFAM" id="SSF56112">
    <property type="entry name" value="Protein kinase-like (PK-like)"/>
    <property type="match status" value="1"/>
</dbReference>
<dbReference type="PROSITE" id="PS50011">
    <property type="entry name" value="PROTEIN_KINASE_DOM"/>
    <property type="match status" value="1"/>
</dbReference>
<dbReference type="GO" id="GO:0001653">
    <property type="term" value="F:peptide receptor activity"/>
    <property type="evidence" value="ECO:0007669"/>
    <property type="project" value="TreeGrafter"/>
</dbReference>
<dbReference type="Proteomes" id="UP000192578">
    <property type="component" value="Unassembled WGS sequence"/>
</dbReference>
<comment type="catalytic activity">
    <reaction evidence="1">
        <text>GTP = 3',5'-cyclic GMP + diphosphate</text>
        <dbReference type="Rhea" id="RHEA:13665"/>
        <dbReference type="ChEBI" id="CHEBI:33019"/>
        <dbReference type="ChEBI" id="CHEBI:37565"/>
        <dbReference type="ChEBI" id="CHEBI:57746"/>
        <dbReference type="EC" id="4.6.1.2"/>
    </reaction>
</comment>
<dbReference type="PANTHER" id="PTHR11920:SF335">
    <property type="entry name" value="GUANYLATE CYCLASE"/>
    <property type="match status" value="1"/>
</dbReference>
<accession>A0A1W0WCJ7</accession>
<keyword evidence="10" id="KW-0141">cGMP biosynthesis</keyword>
<evidence type="ECO:0000313" key="15">
    <source>
        <dbReference type="EMBL" id="OQV12919.1"/>
    </source>
</evidence>
<dbReference type="InterPro" id="IPR000719">
    <property type="entry name" value="Prot_kinase_dom"/>
</dbReference>
<evidence type="ECO:0000256" key="6">
    <source>
        <dbReference type="ARBA" id="ARBA00022989"/>
    </source>
</evidence>
<dbReference type="SMART" id="SM00044">
    <property type="entry name" value="CYCc"/>
    <property type="match status" value="1"/>
</dbReference>
<dbReference type="GO" id="GO:0004383">
    <property type="term" value="F:guanylate cyclase activity"/>
    <property type="evidence" value="ECO:0007669"/>
    <property type="project" value="UniProtKB-EC"/>
</dbReference>
<evidence type="ECO:0000259" key="14">
    <source>
        <dbReference type="PROSITE" id="PS50125"/>
    </source>
</evidence>
<evidence type="ECO:0000256" key="8">
    <source>
        <dbReference type="ARBA" id="ARBA00023180"/>
    </source>
</evidence>
<keyword evidence="6 11" id="KW-1133">Transmembrane helix</keyword>
<keyword evidence="15" id="KW-0675">Receptor</keyword>
<evidence type="ECO:0000256" key="5">
    <source>
        <dbReference type="ARBA" id="ARBA00022741"/>
    </source>
</evidence>
<evidence type="ECO:0000256" key="11">
    <source>
        <dbReference type="SAM" id="Phobius"/>
    </source>
</evidence>
<dbReference type="Pfam" id="PF00211">
    <property type="entry name" value="Guanylate_cyc"/>
    <property type="match status" value="1"/>
</dbReference>
<dbReference type="SUPFAM" id="SSF53822">
    <property type="entry name" value="Periplasmic binding protein-like I"/>
    <property type="match status" value="1"/>
</dbReference>
<dbReference type="InterPro" id="IPR028082">
    <property type="entry name" value="Peripla_BP_I"/>
</dbReference>